<feature type="compositionally biased region" description="Low complexity" evidence="9">
    <location>
        <begin position="14"/>
        <end position="27"/>
    </location>
</feature>
<evidence type="ECO:0000256" key="6">
    <source>
        <dbReference type="ARBA" id="ARBA00022842"/>
    </source>
</evidence>
<dbReference type="InterPro" id="IPR004790">
    <property type="entry name" value="Isocitrate_DH_NADP"/>
</dbReference>
<dbReference type="InterPro" id="IPR024084">
    <property type="entry name" value="IsoPropMal-DH-like_dom"/>
</dbReference>
<keyword evidence="8" id="KW-0464">Manganese</keyword>
<organism evidence="11 12">
    <name type="scientific">Bathycoccus prasinos</name>
    <dbReference type="NCBI Taxonomy" id="41875"/>
    <lineage>
        <taxon>Eukaryota</taxon>
        <taxon>Viridiplantae</taxon>
        <taxon>Chlorophyta</taxon>
        <taxon>Mamiellophyceae</taxon>
        <taxon>Mamiellales</taxon>
        <taxon>Bathycoccaceae</taxon>
        <taxon>Bathycoccus</taxon>
    </lineage>
</organism>
<dbReference type="RefSeq" id="XP_007513436.1">
    <property type="nucleotide sequence ID" value="XM_007513374.1"/>
</dbReference>
<keyword evidence="12" id="KW-1185">Reference proteome</keyword>
<dbReference type="KEGG" id="bpg:Bathy04g01600"/>
<dbReference type="SMART" id="SM01329">
    <property type="entry name" value="Iso_dh"/>
    <property type="match status" value="1"/>
</dbReference>
<evidence type="ECO:0000256" key="7">
    <source>
        <dbReference type="ARBA" id="ARBA00023002"/>
    </source>
</evidence>
<evidence type="ECO:0000313" key="12">
    <source>
        <dbReference type="Proteomes" id="UP000198341"/>
    </source>
</evidence>
<comment type="cofactor">
    <cofactor evidence="1">
        <name>Mn(2+)</name>
        <dbReference type="ChEBI" id="CHEBI:29035"/>
    </cofactor>
</comment>
<feature type="domain" description="Isopropylmalate dehydrogenase-like" evidence="10">
    <location>
        <begin position="137"/>
        <end position="533"/>
    </location>
</feature>
<feature type="region of interest" description="Disordered" evidence="9">
    <location>
        <begin position="50"/>
        <end position="91"/>
    </location>
</feature>
<dbReference type="GO" id="GO:0006739">
    <property type="term" value="P:NADP+ metabolic process"/>
    <property type="evidence" value="ECO:0007669"/>
    <property type="project" value="TreeGrafter"/>
</dbReference>
<dbReference type="STRING" id="41875.K8ED93"/>
<dbReference type="GO" id="GO:0006099">
    <property type="term" value="P:tricarboxylic acid cycle"/>
    <property type="evidence" value="ECO:0007669"/>
    <property type="project" value="UniProtKB-KW"/>
</dbReference>
<proteinExistence type="inferred from homology"/>
<dbReference type="SUPFAM" id="SSF53659">
    <property type="entry name" value="Isocitrate/Isopropylmalate dehydrogenase-like"/>
    <property type="match status" value="1"/>
</dbReference>
<dbReference type="GeneID" id="19016185"/>
<dbReference type="GO" id="GO:0005739">
    <property type="term" value="C:mitochondrion"/>
    <property type="evidence" value="ECO:0007669"/>
    <property type="project" value="TreeGrafter"/>
</dbReference>
<dbReference type="Proteomes" id="UP000198341">
    <property type="component" value="Chromosome 4"/>
</dbReference>
<feature type="compositionally biased region" description="Polar residues" evidence="9">
    <location>
        <begin position="68"/>
        <end position="78"/>
    </location>
</feature>
<reference evidence="11 12" key="1">
    <citation type="submission" date="2011-10" db="EMBL/GenBank/DDBJ databases">
        <authorList>
            <person name="Genoscope - CEA"/>
        </authorList>
    </citation>
    <scope>NUCLEOTIDE SEQUENCE [LARGE SCALE GENOMIC DNA]</scope>
    <source>
        <strain evidence="11 12">RCC 1105</strain>
    </source>
</reference>
<dbReference type="PANTHER" id="PTHR11822">
    <property type="entry name" value="NADP-SPECIFIC ISOCITRATE DEHYDROGENASE"/>
    <property type="match status" value="1"/>
</dbReference>
<evidence type="ECO:0000256" key="8">
    <source>
        <dbReference type="ARBA" id="ARBA00023211"/>
    </source>
</evidence>
<keyword evidence="4" id="KW-0816">Tricarboxylic acid cycle</keyword>
<gene>
    <name evidence="11" type="ORF">Bathy04g01600</name>
</gene>
<name>K8ED93_9CHLO</name>
<dbReference type="AlphaFoldDB" id="K8ED93"/>
<dbReference type="EMBL" id="FO082275">
    <property type="protein sequence ID" value="CCO15961.1"/>
    <property type="molecule type" value="Genomic_DNA"/>
</dbReference>
<keyword evidence="7" id="KW-0560">Oxidoreductase</keyword>
<dbReference type="Pfam" id="PF00180">
    <property type="entry name" value="Iso_dh"/>
    <property type="match status" value="1"/>
</dbReference>
<sequence>MAARRAIASAKMMTTTSSSSPLSSKTRTNATKSIVTLVASSSASFSSSAFAQTTPPLSRNNHNNRNNGSTMTSFSGTWTRRRGAHDVSSSSSSRCFTATATSATTGCRRRSGFREASSVIARSYASSSEKKLLVAAPMVYVAGEEMTKYVMDLVKEKWIAPAVDTSKWEHFDLSAKNRDETNDQVLKDVVTAGFKLKAIFKEPTITPTADQVKRLGLKKTWGSPNGAMRRGWNGITISRDTIHIDGIELGYKGPVLFERHAVGGEYAAGWKNVGRGTLKTTFIPKDGPDAGKEIVVDERECKDEISAVVTYDNAYDNVHNLAKFFFERCLEAGVKPYVVTKKTVFKWQEPFWKIMKDVYDSDFKAKFIAQKIVAEKDAELVHLLSDAATMKLVQWTQGNFGMAAHNYDGDVLTDELAQMHKSPGFITSNLVGVAPDGTYIKEFEASHGTVTDMDEARLRGEETSLNPLGMVEGLIGAMNHASFTHDTKENHKKMVDFTTSIRNIMHKLFREGKGTRDLSGPSGATTEQFIDRVANELKKNRA</sequence>
<evidence type="ECO:0000256" key="9">
    <source>
        <dbReference type="SAM" id="MobiDB-lite"/>
    </source>
</evidence>
<dbReference type="PANTHER" id="PTHR11822:SF21">
    <property type="entry name" value="ISOCITRATE DEHYDROGENASE [NADP], MITOCHONDRIAL"/>
    <property type="match status" value="1"/>
</dbReference>
<protein>
    <submittedName>
        <fullName evidence="11">Isocitrate dehydrogenase</fullName>
    </submittedName>
</protein>
<evidence type="ECO:0000256" key="1">
    <source>
        <dbReference type="ARBA" id="ARBA00001936"/>
    </source>
</evidence>
<dbReference type="eggNOG" id="KOG1526">
    <property type="taxonomic scope" value="Eukaryota"/>
</dbReference>
<accession>K8ED93</accession>
<evidence type="ECO:0000256" key="4">
    <source>
        <dbReference type="ARBA" id="ARBA00022532"/>
    </source>
</evidence>
<evidence type="ECO:0000256" key="2">
    <source>
        <dbReference type="ARBA" id="ARBA00001946"/>
    </source>
</evidence>
<dbReference type="GO" id="GO:0006102">
    <property type="term" value="P:isocitrate metabolic process"/>
    <property type="evidence" value="ECO:0007669"/>
    <property type="project" value="InterPro"/>
</dbReference>
<dbReference type="GO" id="GO:0046872">
    <property type="term" value="F:metal ion binding"/>
    <property type="evidence" value="ECO:0007669"/>
    <property type="project" value="UniProtKB-KW"/>
</dbReference>
<feature type="region of interest" description="Disordered" evidence="9">
    <location>
        <begin position="1"/>
        <end position="27"/>
    </location>
</feature>
<keyword evidence="5" id="KW-0479">Metal-binding</keyword>
<comment type="cofactor">
    <cofactor evidence="2">
        <name>Mg(2+)</name>
        <dbReference type="ChEBI" id="CHEBI:18420"/>
    </cofactor>
</comment>
<comment type="similarity">
    <text evidence="3">Belongs to the isocitrate and isopropylmalate dehydrogenases family.</text>
</comment>
<evidence type="ECO:0000256" key="3">
    <source>
        <dbReference type="ARBA" id="ARBA00007769"/>
    </source>
</evidence>
<dbReference type="OrthoDB" id="248923at2759"/>
<evidence type="ECO:0000259" key="10">
    <source>
        <dbReference type="SMART" id="SM01329"/>
    </source>
</evidence>
<evidence type="ECO:0000313" key="11">
    <source>
        <dbReference type="EMBL" id="CCO15961.1"/>
    </source>
</evidence>
<dbReference type="GO" id="GO:0004450">
    <property type="term" value="F:isocitrate dehydrogenase (NADP+) activity"/>
    <property type="evidence" value="ECO:0007669"/>
    <property type="project" value="InterPro"/>
</dbReference>
<keyword evidence="6" id="KW-0460">Magnesium</keyword>
<dbReference type="Gene3D" id="3.40.718.10">
    <property type="entry name" value="Isopropylmalate Dehydrogenase"/>
    <property type="match status" value="1"/>
</dbReference>
<evidence type="ECO:0000256" key="5">
    <source>
        <dbReference type="ARBA" id="ARBA00022723"/>
    </source>
</evidence>